<organism evidence="1 2">
    <name type="scientific">Pleuronectes platessa</name>
    <name type="common">European plaice</name>
    <dbReference type="NCBI Taxonomy" id="8262"/>
    <lineage>
        <taxon>Eukaryota</taxon>
        <taxon>Metazoa</taxon>
        <taxon>Chordata</taxon>
        <taxon>Craniata</taxon>
        <taxon>Vertebrata</taxon>
        <taxon>Euteleostomi</taxon>
        <taxon>Actinopterygii</taxon>
        <taxon>Neopterygii</taxon>
        <taxon>Teleostei</taxon>
        <taxon>Neoteleostei</taxon>
        <taxon>Acanthomorphata</taxon>
        <taxon>Carangaria</taxon>
        <taxon>Pleuronectiformes</taxon>
        <taxon>Pleuronectoidei</taxon>
        <taxon>Pleuronectidae</taxon>
        <taxon>Pleuronectes</taxon>
    </lineage>
</organism>
<accession>A0A9N7U540</accession>
<dbReference type="EMBL" id="CADEAL010000708">
    <property type="protein sequence ID" value="CAB1424151.1"/>
    <property type="molecule type" value="Genomic_DNA"/>
</dbReference>
<dbReference type="AlphaFoldDB" id="A0A9N7U540"/>
<comment type="caution">
    <text evidence="1">The sequence shown here is derived from an EMBL/GenBank/DDBJ whole genome shotgun (WGS) entry which is preliminary data.</text>
</comment>
<keyword evidence="2" id="KW-1185">Reference proteome</keyword>
<dbReference type="Proteomes" id="UP001153269">
    <property type="component" value="Unassembled WGS sequence"/>
</dbReference>
<sequence length="121" mass="13701">MTAPGCLSEREGAWGERGFNSTRFPLVGGDENGRNEEKRAFFSSVMRCHIIRSSTSCFTDELQIWSEYCEKNGLLIFQKQHCYGSCAWLVLTNNWEAQMEEEQVFGAYCQTAGRANGPDVQ</sequence>
<evidence type="ECO:0000313" key="2">
    <source>
        <dbReference type="Proteomes" id="UP001153269"/>
    </source>
</evidence>
<gene>
    <name evidence="1" type="ORF">PLEPLA_LOCUS12072</name>
</gene>
<reference evidence="1" key="1">
    <citation type="submission" date="2020-03" db="EMBL/GenBank/DDBJ databases">
        <authorList>
            <person name="Weist P."/>
        </authorList>
    </citation>
    <scope>NUCLEOTIDE SEQUENCE</scope>
</reference>
<protein>
    <submittedName>
        <fullName evidence="1">Uncharacterized protein</fullName>
    </submittedName>
</protein>
<name>A0A9N7U540_PLEPL</name>
<proteinExistence type="predicted"/>
<evidence type="ECO:0000313" key="1">
    <source>
        <dbReference type="EMBL" id="CAB1424151.1"/>
    </source>
</evidence>